<reference evidence="1 2" key="1">
    <citation type="submission" date="2019-11" db="EMBL/GenBank/DDBJ databases">
        <title>Metabolism of dissolved organic matter in forest soils.</title>
        <authorList>
            <person name="Cyle K.T."/>
            <person name="Wilhelm R.C."/>
            <person name="Martinez C.E."/>
        </authorList>
    </citation>
    <scope>NUCLEOTIDE SEQUENCE [LARGE SCALE GENOMIC DNA]</scope>
    <source>
        <strain evidence="1 2">5N</strain>
    </source>
</reference>
<comment type="caution">
    <text evidence="1">The sequence shown here is derived from an EMBL/GenBank/DDBJ whole genome shotgun (WGS) entry which is preliminary data.</text>
</comment>
<proteinExistence type="predicted"/>
<dbReference type="AlphaFoldDB" id="A0A972NZ34"/>
<sequence length="83" mass="9037">MNRQILTISADAGGLRVIAIWQNLQECAANVCAWTAHVDAQRGAESLTLEFADVSDARLQNVVATLKDSTFPMKATIRHTPDV</sequence>
<dbReference type="RefSeq" id="WP_172178918.1">
    <property type="nucleotide sequence ID" value="NZ_WOEZ01000327.1"/>
</dbReference>
<evidence type="ECO:0000313" key="1">
    <source>
        <dbReference type="EMBL" id="NPT62456.1"/>
    </source>
</evidence>
<gene>
    <name evidence="1" type="ORF">GNZ13_50160</name>
</gene>
<dbReference type="Proteomes" id="UP000655523">
    <property type="component" value="Unassembled WGS sequence"/>
</dbReference>
<dbReference type="EMBL" id="WOEZ01000327">
    <property type="protein sequence ID" value="NPT62456.1"/>
    <property type="molecule type" value="Genomic_DNA"/>
</dbReference>
<accession>A0A972NZ34</accession>
<keyword evidence="2" id="KW-1185">Reference proteome</keyword>
<protein>
    <submittedName>
        <fullName evidence="1">Uncharacterized protein</fullName>
    </submittedName>
</protein>
<organism evidence="1 2">
    <name type="scientific">Paraburkholderia elongata</name>
    <dbReference type="NCBI Taxonomy" id="2675747"/>
    <lineage>
        <taxon>Bacteria</taxon>
        <taxon>Pseudomonadati</taxon>
        <taxon>Pseudomonadota</taxon>
        <taxon>Betaproteobacteria</taxon>
        <taxon>Burkholderiales</taxon>
        <taxon>Burkholderiaceae</taxon>
        <taxon>Paraburkholderia</taxon>
    </lineage>
</organism>
<evidence type="ECO:0000313" key="2">
    <source>
        <dbReference type="Proteomes" id="UP000655523"/>
    </source>
</evidence>
<name>A0A972NZ34_9BURK</name>